<name>A0A401GD51_9APHY</name>
<dbReference type="AlphaFoldDB" id="A0A401GD51"/>
<keyword evidence="2" id="KW-1185">Reference proteome</keyword>
<dbReference type="GeneID" id="38776960"/>
<reference evidence="1 2" key="1">
    <citation type="journal article" date="2018" name="Sci. Rep.">
        <title>Genome sequence of the cauliflower mushroom Sparassis crispa (Hanabiratake) and its association with beneficial usage.</title>
        <authorList>
            <person name="Kiyama R."/>
            <person name="Furutani Y."/>
            <person name="Kawaguchi K."/>
            <person name="Nakanishi T."/>
        </authorList>
    </citation>
    <scope>NUCLEOTIDE SEQUENCE [LARGE SCALE GENOMIC DNA]</scope>
</reference>
<dbReference type="OrthoDB" id="3248986at2759"/>
<dbReference type="EMBL" id="BFAD01000002">
    <property type="protein sequence ID" value="GBE80043.1"/>
    <property type="molecule type" value="Genomic_DNA"/>
</dbReference>
<gene>
    <name evidence="1" type="ORF">SCP_0212450</name>
</gene>
<evidence type="ECO:0000313" key="1">
    <source>
        <dbReference type="EMBL" id="GBE80043.1"/>
    </source>
</evidence>
<sequence>MMMRPGFAKSLHELRDFRNDQPGHNRDEDFMMEDIYDGDMLFRLTTGTIREINSASTVRDRPREDHQEPVKLTSHRYGLALSMNFDWFGLLSGRPHSTGPIYLALNNLPRDQRYLQLNVICLAVLPGPGEPNQQQLNHALEPGIKEMIELHKGIEMNVHDDDAATVYADFLCDNCDTPAARKISSTASHNHDFHPCLYCGINILDINKSSGYDNSLPFVLVVFQALMYF</sequence>
<dbReference type="Proteomes" id="UP000287166">
    <property type="component" value="Unassembled WGS sequence"/>
</dbReference>
<organism evidence="1 2">
    <name type="scientific">Sparassis crispa</name>
    <dbReference type="NCBI Taxonomy" id="139825"/>
    <lineage>
        <taxon>Eukaryota</taxon>
        <taxon>Fungi</taxon>
        <taxon>Dikarya</taxon>
        <taxon>Basidiomycota</taxon>
        <taxon>Agaricomycotina</taxon>
        <taxon>Agaricomycetes</taxon>
        <taxon>Polyporales</taxon>
        <taxon>Sparassidaceae</taxon>
        <taxon>Sparassis</taxon>
    </lineage>
</organism>
<dbReference type="RefSeq" id="XP_027610956.1">
    <property type="nucleotide sequence ID" value="XM_027755155.1"/>
</dbReference>
<dbReference type="InParanoid" id="A0A401GD51"/>
<accession>A0A401GD51</accession>
<proteinExistence type="predicted"/>
<evidence type="ECO:0000313" key="2">
    <source>
        <dbReference type="Proteomes" id="UP000287166"/>
    </source>
</evidence>
<comment type="caution">
    <text evidence="1">The sequence shown here is derived from an EMBL/GenBank/DDBJ whole genome shotgun (WGS) entry which is preliminary data.</text>
</comment>
<dbReference type="STRING" id="139825.A0A401GD51"/>
<protein>
    <submittedName>
        <fullName evidence="1">Uncharacterized protein</fullName>
    </submittedName>
</protein>